<sequence>MSTIGICAGCRTATRRTATINDANAKWQGIKQADKDRGYTAKAAPAAKPPPAGKPPPARQGRQAVATAGRQTHSAQVPSVEQPTGGGKYSVDDALSAKRQRLNT</sequence>
<dbReference type="EMBL" id="JAEHOE010000078">
    <property type="protein sequence ID" value="KAG2488889.1"/>
    <property type="molecule type" value="Genomic_DNA"/>
</dbReference>
<reference evidence="2" key="1">
    <citation type="journal article" date="2020" name="bioRxiv">
        <title>Comparative genomics of Chlamydomonas.</title>
        <authorList>
            <person name="Craig R.J."/>
            <person name="Hasan A.R."/>
            <person name="Ness R.W."/>
            <person name="Keightley P.D."/>
        </authorList>
    </citation>
    <scope>NUCLEOTIDE SEQUENCE</scope>
    <source>
        <strain evidence="2">CCAP 11/70</strain>
    </source>
</reference>
<dbReference type="Proteomes" id="UP000612055">
    <property type="component" value="Unassembled WGS sequence"/>
</dbReference>
<gene>
    <name evidence="2" type="ORF">HYH03_012519</name>
</gene>
<keyword evidence="3" id="KW-1185">Reference proteome</keyword>
<protein>
    <submittedName>
        <fullName evidence="2">Uncharacterized protein</fullName>
    </submittedName>
</protein>
<comment type="caution">
    <text evidence="2">The sequence shown here is derived from an EMBL/GenBank/DDBJ whole genome shotgun (WGS) entry which is preliminary data.</text>
</comment>
<evidence type="ECO:0000313" key="2">
    <source>
        <dbReference type="EMBL" id="KAG2488889.1"/>
    </source>
</evidence>
<evidence type="ECO:0000313" key="3">
    <source>
        <dbReference type="Proteomes" id="UP000612055"/>
    </source>
</evidence>
<proteinExistence type="predicted"/>
<feature type="region of interest" description="Disordered" evidence="1">
    <location>
        <begin position="29"/>
        <end position="104"/>
    </location>
</feature>
<feature type="compositionally biased region" description="Polar residues" evidence="1">
    <location>
        <begin position="69"/>
        <end position="82"/>
    </location>
</feature>
<organism evidence="2 3">
    <name type="scientific">Edaphochlamys debaryana</name>
    <dbReference type="NCBI Taxonomy" id="47281"/>
    <lineage>
        <taxon>Eukaryota</taxon>
        <taxon>Viridiplantae</taxon>
        <taxon>Chlorophyta</taxon>
        <taxon>core chlorophytes</taxon>
        <taxon>Chlorophyceae</taxon>
        <taxon>CS clade</taxon>
        <taxon>Chlamydomonadales</taxon>
        <taxon>Chlamydomonadales incertae sedis</taxon>
        <taxon>Edaphochlamys</taxon>
    </lineage>
</organism>
<evidence type="ECO:0000256" key="1">
    <source>
        <dbReference type="SAM" id="MobiDB-lite"/>
    </source>
</evidence>
<feature type="compositionally biased region" description="Pro residues" evidence="1">
    <location>
        <begin position="47"/>
        <end position="58"/>
    </location>
</feature>
<accession>A0A836BVD2</accession>
<name>A0A836BVD2_9CHLO</name>
<dbReference type="AlphaFoldDB" id="A0A836BVD2"/>